<sequence>MAQNELEKTLGKVIDQKVMPELKKVSARMDKIEEKLDATFDAIGDLKVDVTEIQEDISDMGYTTERIETRLNSVIKDHDDMSLKTRQLNHRVLKLETKKA</sequence>
<gene>
    <name evidence="1" type="ORF">A2V71_01810</name>
</gene>
<reference evidence="1 2" key="1">
    <citation type="journal article" date="2016" name="Nat. Commun.">
        <title>Thousands of microbial genomes shed light on interconnected biogeochemical processes in an aquifer system.</title>
        <authorList>
            <person name="Anantharaman K."/>
            <person name="Brown C.T."/>
            <person name="Hug L.A."/>
            <person name="Sharon I."/>
            <person name="Castelle C.J."/>
            <person name="Probst A.J."/>
            <person name="Thomas B.C."/>
            <person name="Singh A."/>
            <person name="Wilkins M.J."/>
            <person name="Karaoz U."/>
            <person name="Brodie E.L."/>
            <person name="Williams K.H."/>
            <person name="Hubbard S.S."/>
            <person name="Banfield J.F."/>
        </authorList>
    </citation>
    <scope>NUCLEOTIDE SEQUENCE [LARGE SCALE GENOMIC DNA]</scope>
</reference>
<protein>
    <recommendedName>
        <fullName evidence="3">t-SNARE coiled-coil homology domain-containing protein</fullName>
    </recommendedName>
</protein>
<proteinExistence type="predicted"/>
<dbReference type="AlphaFoldDB" id="A0A1F5DPQ1"/>
<evidence type="ECO:0000313" key="1">
    <source>
        <dbReference type="EMBL" id="OGD57149.1"/>
    </source>
</evidence>
<dbReference type="Proteomes" id="UP000178764">
    <property type="component" value="Unassembled WGS sequence"/>
</dbReference>
<accession>A0A1F5DPQ1</accession>
<comment type="caution">
    <text evidence="1">The sequence shown here is derived from an EMBL/GenBank/DDBJ whole genome shotgun (WGS) entry which is preliminary data.</text>
</comment>
<organism evidence="1 2">
    <name type="scientific">Candidatus Berkelbacteria bacterium RBG_13_40_8</name>
    <dbReference type="NCBI Taxonomy" id="1797467"/>
    <lineage>
        <taxon>Bacteria</taxon>
        <taxon>Candidatus Berkelbacteria</taxon>
    </lineage>
</organism>
<evidence type="ECO:0008006" key="3">
    <source>
        <dbReference type="Google" id="ProtNLM"/>
    </source>
</evidence>
<evidence type="ECO:0000313" key="2">
    <source>
        <dbReference type="Proteomes" id="UP000178764"/>
    </source>
</evidence>
<dbReference type="EMBL" id="MEZT01000005">
    <property type="protein sequence ID" value="OGD57149.1"/>
    <property type="molecule type" value="Genomic_DNA"/>
</dbReference>
<name>A0A1F5DPQ1_9BACT</name>